<dbReference type="EMBL" id="WJQU01000003">
    <property type="protein sequence ID" value="KAJ6637063.1"/>
    <property type="molecule type" value="Genomic_DNA"/>
</dbReference>
<name>A0A9Q0RYK1_9DIPT</name>
<evidence type="ECO:0000256" key="1">
    <source>
        <dbReference type="SAM" id="MobiDB-lite"/>
    </source>
</evidence>
<evidence type="ECO:0000256" key="2">
    <source>
        <dbReference type="SAM" id="Phobius"/>
    </source>
</evidence>
<sequence length="259" mass="29020">QCTAKIGSIDSDHSNLAIQTIQQQCQNICLQKHTIGATTCRLTPVCSKCWNSCTKSIGYPKPWPLRIATMVKQEFLVATHVAWEPSSMLVNCLVTWEVYGGGLMGNLVTDTSSVELSLWPDTKYCVEVTCANKVTGELMKSLKIIVDTSNAIEMKPQADRPTNIHVPKSSSGVSASNDQSTELTSDENKYHPRQFSVYFTIPNNSWKLKYPYLKQCILGSVAALIVFLFVLTIFLASRKRLCDIKAEKYLREMKINIDR</sequence>
<dbReference type="AlphaFoldDB" id="A0A9Q0RYK1"/>
<feature type="transmembrane region" description="Helical" evidence="2">
    <location>
        <begin position="217"/>
        <end position="236"/>
    </location>
</feature>
<protein>
    <submittedName>
        <fullName evidence="3">Transmembrane protein fend</fullName>
    </submittedName>
</protein>
<feature type="compositionally biased region" description="Polar residues" evidence="1">
    <location>
        <begin position="168"/>
        <end position="183"/>
    </location>
</feature>
<organism evidence="3 4">
    <name type="scientific">Pseudolycoriella hygida</name>
    <dbReference type="NCBI Taxonomy" id="35572"/>
    <lineage>
        <taxon>Eukaryota</taxon>
        <taxon>Metazoa</taxon>
        <taxon>Ecdysozoa</taxon>
        <taxon>Arthropoda</taxon>
        <taxon>Hexapoda</taxon>
        <taxon>Insecta</taxon>
        <taxon>Pterygota</taxon>
        <taxon>Neoptera</taxon>
        <taxon>Endopterygota</taxon>
        <taxon>Diptera</taxon>
        <taxon>Nematocera</taxon>
        <taxon>Sciaroidea</taxon>
        <taxon>Sciaridae</taxon>
        <taxon>Pseudolycoriella</taxon>
    </lineage>
</organism>
<evidence type="ECO:0000313" key="4">
    <source>
        <dbReference type="Proteomes" id="UP001151699"/>
    </source>
</evidence>
<feature type="non-terminal residue" evidence="3">
    <location>
        <position position="259"/>
    </location>
</feature>
<keyword evidence="2" id="KW-1133">Transmembrane helix</keyword>
<accession>A0A9Q0RYK1</accession>
<evidence type="ECO:0000313" key="3">
    <source>
        <dbReference type="EMBL" id="KAJ6637063.1"/>
    </source>
</evidence>
<dbReference type="OrthoDB" id="8195614at2759"/>
<gene>
    <name evidence="3" type="primary">fend_0</name>
    <name evidence="3" type="ORF">Bhyg_09789</name>
</gene>
<reference evidence="3" key="1">
    <citation type="submission" date="2022-07" db="EMBL/GenBank/DDBJ databases">
        <authorList>
            <person name="Trinca V."/>
            <person name="Uliana J.V.C."/>
            <person name="Torres T.T."/>
            <person name="Ward R.J."/>
            <person name="Monesi N."/>
        </authorList>
    </citation>
    <scope>NUCLEOTIDE SEQUENCE</scope>
    <source>
        <strain evidence="3">HSMRA1968</strain>
        <tissue evidence="3">Whole embryos</tissue>
    </source>
</reference>
<proteinExistence type="predicted"/>
<keyword evidence="2 3" id="KW-0812">Transmembrane</keyword>
<feature type="non-terminal residue" evidence="3">
    <location>
        <position position="1"/>
    </location>
</feature>
<comment type="caution">
    <text evidence="3">The sequence shown here is derived from an EMBL/GenBank/DDBJ whole genome shotgun (WGS) entry which is preliminary data.</text>
</comment>
<keyword evidence="4" id="KW-1185">Reference proteome</keyword>
<feature type="region of interest" description="Disordered" evidence="1">
    <location>
        <begin position="157"/>
        <end position="186"/>
    </location>
</feature>
<keyword evidence="2" id="KW-0472">Membrane</keyword>
<dbReference type="Proteomes" id="UP001151699">
    <property type="component" value="Chromosome X"/>
</dbReference>